<name>A0A939PAC6_9ACTN</name>
<keyword evidence="3" id="KW-1185">Reference proteome</keyword>
<accession>A0A939PAC6</accession>
<evidence type="ECO:0008006" key="4">
    <source>
        <dbReference type="Google" id="ProtNLM"/>
    </source>
</evidence>
<reference evidence="2" key="1">
    <citation type="submission" date="2021-03" db="EMBL/GenBank/DDBJ databases">
        <authorList>
            <person name="Kanchanasin P."/>
            <person name="Saeng-In P."/>
            <person name="Phongsopitanun W."/>
            <person name="Yuki M."/>
            <person name="Kudo T."/>
            <person name="Ohkuma M."/>
            <person name="Tanasupawat S."/>
        </authorList>
    </citation>
    <scope>NUCLEOTIDE SEQUENCE</scope>
    <source>
        <strain evidence="2">GKU 128</strain>
    </source>
</reference>
<proteinExistence type="predicted"/>
<comment type="caution">
    <text evidence="2">The sequence shown here is derived from an EMBL/GenBank/DDBJ whole genome shotgun (WGS) entry which is preliminary data.</text>
</comment>
<feature type="chain" id="PRO_5036875110" description="Secreted protein" evidence="1">
    <location>
        <begin position="26"/>
        <end position="179"/>
    </location>
</feature>
<dbReference type="EMBL" id="JAGEOJ010000007">
    <property type="protein sequence ID" value="MBO2448976.1"/>
    <property type="molecule type" value="Genomic_DNA"/>
</dbReference>
<dbReference type="Proteomes" id="UP000669179">
    <property type="component" value="Unassembled WGS sequence"/>
</dbReference>
<organism evidence="2 3">
    <name type="scientific">Actinomadura barringtoniae</name>
    <dbReference type="NCBI Taxonomy" id="1427535"/>
    <lineage>
        <taxon>Bacteria</taxon>
        <taxon>Bacillati</taxon>
        <taxon>Actinomycetota</taxon>
        <taxon>Actinomycetes</taxon>
        <taxon>Streptosporangiales</taxon>
        <taxon>Thermomonosporaceae</taxon>
        <taxon>Actinomadura</taxon>
    </lineage>
</organism>
<keyword evidence="1" id="KW-0732">Signal</keyword>
<evidence type="ECO:0000313" key="3">
    <source>
        <dbReference type="Proteomes" id="UP000669179"/>
    </source>
</evidence>
<sequence length="179" mass="17880">MKSVLAGAGVLGAALAFAPFAPASAATHADVGSIVCRGGQFNVQFDPGVTFATGTVRLTASGDLGVCQSDEHPKITGGTIRAEASLQGKCPGPVGPGYAKVSVSFNDGSRAIVNQSTFRGDGTSWSFEGGRVSSGPFTGGTARGNGRTISNLIELGAGCAVGGLKEYRASIDEALIGDI</sequence>
<dbReference type="AlphaFoldDB" id="A0A939PAC6"/>
<gene>
    <name evidence="2" type="ORF">J4573_17875</name>
</gene>
<protein>
    <recommendedName>
        <fullName evidence="4">Secreted protein</fullName>
    </recommendedName>
</protein>
<evidence type="ECO:0000313" key="2">
    <source>
        <dbReference type="EMBL" id="MBO2448976.1"/>
    </source>
</evidence>
<feature type="signal peptide" evidence="1">
    <location>
        <begin position="1"/>
        <end position="25"/>
    </location>
</feature>
<dbReference type="RefSeq" id="WP_208256744.1">
    <property type="nucleotide sequence ID" value="NZ_JAGEOJ010000007.1"/>
</dbReference>
<evidence type="ECO:0000256" key="1">
    <source>
        <dbReference type="SAM" id="SignalP"/>
    </source>
</evidence>